<dbReference type="Pfam" id="PF00153">
    <property type="entry name" value="Mito_carr"/>
    <property type="match status" value="2"/>
</dbReference>
<dbReference type="SUPFAM" id="SSF103506">
    <property type="entry name" value="Mitochondrial carrier"/>
    <property type="match status" value="1"/>
</dbReference>
<evidence type="ECO:0000313" key="9">
    <source>
        <dbReference type="EMBL" id="KAA0191107.1"/>
    </source>
</evidence>
<dbReference type="OrthoDB" id="18574at2759"/>
<dbReference type="GO" id="GO:0055085">
    <property type="term" value="P:transmembrane transport"/>
    <property type="evidence" value="ECO:0007669"/>
    <property type="project" value="InterPro"/>
</dbReference>
<keyword evidence="10" id="KW-1185">Reference proteome</keyword>
<evidence type="ECO:0000256" key="4">
    <source>
        <dbReference type="ARBA" id="ARBA00022692"/>
    </source>
</evidence>
<evidence type="ECO:0000256" key="1">
    <source>
        <dbReference type="ARBA" id="ARBA00004141"/>
    </source>
</evidence>
<dbReference type="PANTHER" id="PTHR24089">
    <property type="entry name" value="SOLUTE CARRIER FAMILY 25"/>
    <property type="match status" value="1"/>
</dbReference>
<evidence type="ECO:0000256" key="7">
    <source>
        <dbReference type="PROSITE-ProRule" id="PRU00282"/>
    </source>
</evidence>
<dbReference type="InterPro" id="IPR002067">
    <property type="entry name" value="MCP"/>
</dbReference>
<evidence type="ECO:0000313" key="10">
    <source>
        <dbReference type="Proteomes" id="UP000728185"/>
    </source>
</evidence>
<reference evidence="9" key="1">
    <citation type="submission" date="2019-05" db="EMBL/GenBank/DDBJ databases">
        <title>Annotation for the trematode Fasciolopsis buski.</title>
        <authorList>
            <person name="Choi Y.-J."/>
        </authorList>
    </citation>
    <scope>NUCLEOTIDE SEQUENCE</scope>
    <source>
        <strain evidence="9">HT</strain>
        <tissue evidence="9">Whole worm</tissue>
    </source>
</reference>
<feature type="non-terminal residue" evidence="9">
    <location>
        <position position="273"/>
    </location>
</feature>
<dbReference type="AlphaFoldDB" id="A0A8E0RWG7"/>
<accession>A0A8E0RWG7</accession>
<feature type="repeat" description="Solcar" evidence="7">
    <location>
        <begin position="145"/>
        <end position="265"/>
    </location>
</feature>
<keyword evidence="3 8" id="KW-0813">Transport</keyword>
<keyword evidence="5" id="KW-0677">Repeat</keyword>
<evidence type="ECO:0000256" key="2">
    <source>
        <dbReference type="ARBA" id="ARBA00006375"/>
    </source>
</evidence>
<comment type="subcellular location">
    <subcellularLocation>
        <location evidence="1">Membrane</location>
        <topology evidence="1">Multi-pass membrane protein</topology>
    </subcellularLocation>
</comment>
<dbReference type="Gene3D" id="1.50.40.10">
    <property type="entry name" value="Mitochondrial carrier domain"/>
    <property type="match status" value="1"/>
</dbReference>
<dbReference type="PROSITE" id="PS50920">
    <property type="entry name" value="SOLCAR"/>
    <property type="match status" value="2"/>
</dbReference>
<protein>
    <submittedName>
        <fullName evidence="9">Mitochondrial thiamine pyrophosphate carrier</fullName>
    </submittedName>
</protein>
<name>A0A8E0RWG7_9TREM</name>
<evidence type="ECO:0000256" key="5">
    <source>
        <dbReference type="ARBA" id="ARBA00022737"/>
    </source>
</evidence>
<sequence length="273" mass="30157">EVTLLYEYDFIVLSFLSSQFATFYGLSRISTDYMVLTPTGGRDLLLGSISGAAATTCVQPLDVMRTRLVAQGRVKTYTGFLRGFAGLIRTEGVVALWRGLGPSLVLIVPQTSITFATYEKLKRMLAANFFQLDSDGSQSSRGDQLPKAFALIAGALAGLVGKTAVYPLDLIKKRLEIRGFETARQAFGQLPHAHTAASYKLLGTDPTCHPFGLLRTQFYASLLCLKDIIQNEGWCSLFKGWQPSAVKALISTGLTFAFFEHFRHLLRTLFRHE</sequence>
<dbReference type="InterPro" id="IPR018108">
    <property type="entry name" value="MCP_transmembrane"/>
</dbReference>
<feature type="repeat" description="Solcar" evidence="7">
    <location>
        <begin position="42"/>
        <end position="124"/>
    </location>
</feature>
<proteinExistence type="inferred from homology"/>
<comment type="caution">
    <text evidence="9">The sequence shown here is derived from an EMBL/GenBank/DDBJ whole genome shotgun (WGS) entry which is preliminary data.</text>
</comment>
<keyword evidence="4 7" id="KW-0812">Transmembrane</keyword>
<dbReference type="Proteomes" id="UP000728185">
    <property type="component" value="Unassembled WGS sequence"/>
</dbReference>
<keyword evidence="6 7" id="KW-0472">Membrane</keyword>
<organism evidence="9 10">
    <name type="scientific">Fasciolopsis buskii</name>
    <dbReference type="NCBI Taxonomy" id="27845"/>
    <lineage>
        <taxon>Eukaryota</taxon>
        <taxon>Metazoa</taxon>
        <taxon>Spiralia</taxon>
        <taxon>Lophotrochozoa</taxon>
        <taxon>Platyhelminthes</taxon>
        <taxon>Trematoda</taxon>
        <taxon>Digenea</taxon>
        <taxon>Plagiorchiida</taxon>
        <taxon>Echinostomata</taxon>
        <taxon>Echinostomatoidea</taxon>
        <taxon>Fasciolidae</taxon>
        <taxon>Fasciolopsis</taxon>
    </lineage>
</organism>
<evidence type="ECO:0000256" key="6">
    <source>
        <dbReference type="ARBA" id="ARBA00023136"/>
    </source>
</evidence>
<dbReference type="PRINTS" id="PR00926">
    <property type="entry name" value="MITOCARRIER"/>
</dbReference>
<dbReference type="InterPro" id="IPR023395">
    <property type="entry name" value="MCP_dom_sf"/>
</dbReference>
<dbReference type="GO" id="GO:0016020">
    <property type="term" value="C:membrane"/>
    <property type="evidence" value="ECO:0007669"/>
    <property type="project" value="UniProtKB-SubCell"/>
</dbReference>
<gene>
    <name evidence="9" type="ORF">FBUS_04155</name>
</gene>
<evidence type="ECO:0000256" key="8">
    <source>
        <dbReference type="RuleBase" id="RU000488"/>
    </source>
</evidence>
<comment type="similarity">
    <text evidence="2 8">Belongs to the mitochondrial carrier (TC 2.A.29) family.</text>
</comment>
<dbReference type="EMBL" id="LUCM01006553">
    <property type="protein sequence ID" value="KAA0191107.1"/>
    <property type="molecule type" value="Genomic_DNA"/>
</dbReference>
<evidence type="ECO:0000256" key="3">
    <source>
        <dbReference type="ARBA" id="ARBA00022448"/>
    </source>
</evidence>